<evidence type="ECO:0000313" key="3">
    <source>
        <dbReference type="Proteomes" id="UP000238042"/>
    </source>
</evidence>
<gene>
    <name evidence="2" type="ORF">C4S77_04365</name>
</gene>
<dbReference type="Gene3D" id="3.90.580.10">
    <property type="entry name" value="Zinc finger, CHC2-type domain"/>
    <property type="match status" value="1"/>
</dbReference>
<keyword evidence="3" id="KW-1185">Reference proteome</keyword>
<comment type="caution">
    <text evidence="2">The sequence shown here is derived from an EMBL/GenBank/DDBJ whole genome shotgun (WGS) entry which is preliminary data.</text>
</comment>
<dbReference type="RefSeq" id="WP_105246339.1">
    <property type="nucleotide sequence ID" value="NZ_PSZM01000028.1"/>
</dbReference>
<dbReference type="AlphaFoldDB" id="A0A2S8AEX1"/>
<dbReference type="OrthoDB" id="9804281at2"/>
<feature type="domain" description="Zinc finger CHC2-type" evidence="1">
    <location>
        <begin position="31"/>
        <end position="85"/>
    </location>
</feature>
<sequence>MTITEIKQHLSIKEVLEHYQIRPKNGMINSPFHEDRTPSMQVFEDSDTVRCYSGNCPQSNKVIDVIDFIMYKEDLSKHESLLKAK</sequence>
<evidence type="ECO:0000313" key="2">
    <source>
        <dbReference type="EMBL" id="PQL93791.1"/>
    </source>
</evidence>
<dbReference type="Proteomes" id="UP000238042">
    <property type="component" value="Unassembled WGS sequence"/>
</dbReference>
<name>A0A2S8AEX1_9FLAO</name>
<evidence type="ECO:0000259" key="1">
    <source>
        <dbReference type="SMART" id="SM00400"/>
    </source>
</evidence>
<proteinExistence type="predicted"/>
<dbReference type="GO" id="GO:0003677">
    <property type="term" value="F:DNA binding"/>
    <property type="evidence" value="ECO:0007669"/>
    <property type="project" value="InterPro"/>
</dbReference>
<dbReference type="SMART" id="SM00400">
    <property type="entry name" value="ZnF_CHCC"/>
    <property type="match status" value="1"/>
</dbReference>
<dbReference type="SUPFAM" id="SSF57783">
    <property type="entry name" value="Zinc beta-ribbon"/>
    <property type="match status" value="1"/>
</dbReference>
<dbReference type="GO" id="GO:0003899">
    <property type="term" value="F:DNA-directed RNA polymerase activity"/>
    <property type="evidence" value="ECO:0007669"/>
    <property type="project" value="InterPro"/>
</dbReference>
<dbReference type="EMBL" id="PSZM01000028">
    <property type="protein sequence ID" value="PQL93791.1"/>
    <property type="molecule type" value="Genomic_DNA"/>
</dbReference>
<dbReference type="GO" id="GO:0006260">
    <property type="term" value="P:DNA replication"/>
    <property type="evidence" value="ECO:0007669"/>
    <property type="project" value="InterPro"/>
</dbReference>
<protein>
    <recommendedName>
        <fullName evidence="1">Zinc finger CHC2-type domain-containing protein</fullName>
    </recommendedName>
</protein>
<dbReference type="Pfam" id="PF01807">
    <property type="entry name" value="Zn_ribbon_DnaG"/>
    <property type="match status" value="1"/>
</dbReference>
<organism evidence="2 3">
    <name type="scientific">Apibacter adventoris</name>
    <dbReference type="NCBI Taxonomy" id="1679466"/>
    <lineage>
        <taxon>Bacteria</taxon>
        <taxon>Pseudomonadati</taxon>
        <taxon>Bacteroidota</taxon>
        <taxon>Flavobacteriia</taxon>
        <taxon>Flavobacteriales</taxon>
        <taxon>Weeksellaceae</taxon>
        <taxon>Apibacter</taxon>
    </lineage>
</organism>
<dbReference type="InterPro" id="IPR036977">
    <property type="entry name" value="DNA_primase_Znf_CHC2"/>
</dbReference>
<reference evidence="2 3" key="1">
    <citation type="submission" date="2018-02" db="EMBL/GenBank/DDBJ databases">
        <title>Genome sequences of Apibacter spp., gut symbionts of Asian honey bees.</title>
        <authorList>
            <person name="Kwong W.K."/>
            <person name="Steele M.I."/>
            <person name="Moran N.A."/>
        </authorList>
    </citation>
    <scope>NUCLEOTIDE SEQUENCE [LARGE SCALE GENOMIC DNA]</scope>
    <source>
        <strain evidence="3">wkB301</strain>
    </source>
</reference>
<dbReference type="InterPro" id="IPR002694">
    <property type="entry name" value="Znf_CHC2"/>
</dbReference>
<dbReference type="GO" id="GO:0008270">
    <property type="term" value="F:zinc ion binding"/>
    <property type="evidence" value="ECO:0007669"/>
    <property type="project" value="InterPro"/>
</dbReference>
<accession>A0A2S8AEX1</accession>